<gene>
    <name evidence="1" type="ORF">I551_5488</name>
</gene>
<proteinExistence type="predicted"/>
<organism evidence="1 2">
    <name type="scientific">Mycobacterium ulcerans str. Harvey</name>
    <dbReference type="NCBI Taxonomy" id="1299332"/>
    <lineage>
        <taxon>Bacteria</taxon>
        <taxon>Bacillati</taxon>
        <taxon>Actinomycetota</taxon>
        <taxon>Actinomycetes</taxon>
        <taxon>Mycobacteriales</taxon>
        <taxon>Mycobacteriaceae</taxon>
        <taxon>Mycobacterium</taxon>
        <taxon>Mycobacterium ulcerans group</taxon>
    </lineage>
</organism>
<protein>
    <submittedName>
        <fullName evidence="1">Uncharacterized protein</fullName>
    </submittedName>
</protein>
<name>A0ABN0QTP8_MYCUL</name>
<accession>A0ABN0QTP8</accession>
<evidence type="ECO:0000313" key="2">
    <source>
        <dbReference type="Proteomes" id="UP000020681"/>
    </source>
</evidence>
<dbReference type="EMBL" id="JAOL01000148">
    <property type="protein sequence ID" value="EUA88063.1"/>
    <property type="molecule type" value="Genomic_DNA"/>
</dbReference>
<comment type="caution">
    <text evidence="1">The sequence shown here is derived from an EMBL/GenBank/DDBJ whole genome shotgun (WGS) entry which is preliminary data.</text>
</comment>
<sequence>SWLLFVVGLELPVPTVSVLPVSSVPEVFDRWSPGERSELIGSEFSMCWPRCQTRGTHAVGGIR</sequence>
<feature type="non-terminal residue" evidence="1">
    <location>
        <position position="1"/>
    </location>
</feature>
<dbReference type="Proteomes" id="UP000020681">
    <property type="component" value="Unassembled WGS sequence"/>
</dbReference>
<keyword evidence="2" id="KW-1185">Reference proteome</keyword>
<evidence type="ECO:0000313" key="1">
    <source>
        <dbReference type="EMBL" id="EUA88063.1"/>
    </source>
</evidence>
<reference evidence="1 2" key="1">
    <citation type="submission" date="2014-01" db="EMBL/GenBank/DDBJ databases">
        <authorList>
            <person name="Dobos K."/>
            <person name="Lenaerts A."/>
            <person name="Ordway D."/>
            <person name="DeGroote M.A."/>
            <person name="Parker T."/>
            <person name="Sizemore C."/>
            <person name="Tallon L.J."/>
            <person name="Sadzewicz L.K."/>
            <person name="Sengamalay N."/>
            <person name="Fraser C.M."/>
            <person name="Hine E."/>
            <person name="Shefchek K.A."/>
            <person name="Das S.P."/>
            <person name="Tettelin H."/>
        </authorList>
    </citation>
    <scope>NUCLEOTIDE SEQUENCE [LARGE SCALE GENOMIC DNA]</scope>
    <source>
        <strain evidence="1 2">Harvey</strain>
    </source>
</reference>